<gene>
    <name evidence="1" type="ORF">AB6A40_004843</name>
</gene>
<protein>
    <recommendedName>
        <fullName evidence="3">PAS domain-containing protein</fullName>
    </recommendedName>
</protein>
<accession>A0ABD6EDQ4</accession>
<dbReference type="AlphaFoldDB" id="A0ABD6EDQ4"/>
<evidence type="ECO:0000313" key="2">
    <source>
        <dbReference type="Proteomes" id="UP001608902"/>
    </source>
</evidence>
<organism evidence="1 2">
    <name type="scientific">Gnathostoma spinigerum</name>
    <dbReference type="NCBI Taxonomy" id="75299"/>
    <lineage>
        <taxon>Eukaryota</taxon>
        <taxon>Metazoa</taxon>
        <taxon>Ecdysozoa</taxon>
        <taxon>Nematoda</taxon>
        <taxon>Chromadorea</taxon>
        <taxon>Rhabditida</taxon>
        <taxon>Spirurina</taxon>
        <taxon>Gnathostomatomorpha</taxon>
        <taxon>Gnathostomatoidea</taxon>
        <taxon>Gnathostomatidae</taxon>
        <taxon>Gnathostoma</taxon>
    </lineage>
</organism>
<evidence type="ECO:0008006" key="3">
    <source>
        <dbReference type="Google" id="ProtNLM"/>
    </source>
</evidence>
<comment type="caution">
    <text evidence="1">The sequence shown here is derived from an EMBL/GenBank/DDBJ whole genome shotgun (WGS) entry which is preliminary data.</text>
</comment>
<sequence length="226" mass="25125">MSFVTPQSALPSSTEPHSTITFRRSFIPRPSRKRPDNLKKFFPKCLPMPTKWRSCGEKIVGRFGGKSRIPEMVRDCSVVHDHLPDFEKHPARRTMLCNSLRTSSDVEVNVNQCDLNFDGKELSHRRLSDQSTIGGSAPWQTLVESVDALSIACTLGPKGRIFRADDSLATLLGYSSMSKLLGTKIEKLLPAIKLENGREEQHICAVGARGNFIPVTAKLMTDKDAD</sequence>
<evidence type="ECO:0000313" key="1">
    <source>
        <dbReference type="EMBL" id="MFH4978134.1"/>
    </source>
</evidence>
<proteinExistence type="predicted"/>
<dbReference type="EMBL" id="JBGFUD010002892">
    <property type="protein sequence ID" value="MFH4978134.1"/>
    <property type="molecule type" value="Genomic_DNA"/>
</dbReference>
<reference evidence="1 2" key="1">
    <citation type="submission" date="2024-08" db="EMBL/GenBank/DDBJ databases">
        <title>Gnathostoma spinigerum genome.</title>
        <authorList>
            <person name="Gonzalez-Bertolin B."/>
            <person name="Monzon S."/>
            <person name="Zaballos A."/>
            <person name="Jimenez P."/>
            <person name="Dekumyoy P."/>
            <person name="Varona S."/>
            <person name="Cuesta I."/>
            <person name="Sumanam S."/>
            <person name="Adisakwattana P."/>
            <person name="Gasser R.B."/>
            <person name="Hernandez-Gonzalez A."/>
            <person name="Young N.D."/>
            <person name="Perteguer M.J."/>
        </authorList>
    </citation>
    <scope>NUCLEOTIDE SEQUENCE [LARGE SCALE GENOMIC DNA]</scope>
    <source>
        <strain evidence="1">AL3</strain>
        <tissue evidence="1">Liver</tissue>
    </source>
</reference>
<dbReference type="Proteomes" id="UP001608902">
    <property type="component" value="Unassembled WGS sequence"/>
</dbReference>
<name>A0ABD6EDQ4_9BILA</name>
<keyword evidence="2" id="KW-1185">Reference proteome</keyword>